<dbReference type="EMBL" id="AMQN01020681">
    <property type="status" value="NOT_ANNOTATED_CDS"/>
    <property type="molecule type" value="Genomic_DNA"/>
</dbReference>
<evidence type="ECO:0000256" key="6">
    <source>
        <dbReference type="PIRNR" id="PIRNR037945"/>
    </source>
</evidence>
<dbReference type="GO" id="GO:0008270">
    <property type="term" value="F:zinc ion binding"/>
    <property type="evidence" value="ECO:0007669"/>
    <property type="project" value="InterPro"/>
</dbReference>
<evidence type="ECO:0000256" key="3">
    <source>
        <dbReference type="ARBA" id="ARBA00022729"/>
    </source>
</evidence>
<dbReference type="SUPFAM" id="SSF55846">
    <property type="entry name" value="N-acetylmuramoyl-L-alanine amidase-like"/>
    <property type="match status" value="1"/>
</dbReference>
<feature type="signal peptide" evidence="8">
    <location>
        <begin position="1"/>
        <end position="17"/>
    </location>
</feature>
<keyword evidence="5 7" id="KW-1015">Disulfide bond</keyword>
<organism evidence="11">
    <name type="scientific">Capitella teleta</name>
    <name type="common">Polychaete worm</name>
    <dbReference type="NCBI Taxonomy" id="283909"/>
    <lineage>
        <taxon>Eukaryota</taxon>
        <taxon>Metazoa</taxon>
        <taxon>Spiralia</taxon>
        <taxon>Lophotrochozoa</taxon>
        <taxon>Annelida</taxon>
        <taxon>Polychaeta</taxon>
        <taxon>Sedentaria</taxon>
        <taxon>Scolecida</taxon>
        <taxon>Capitellidae</taxon>
        <taxon>Capitella</taxon>
    </lineage>
</organism>
<dbReference type="Gene3D" id="3.40.80.10">
    <property type="entry name" value="Peptidoglycan recognition protein-like"/>
    <property type="match status" value="1"/>
</dbReference>
<proteinExistence type="inferred from homology"/>
<dbReference type="PIRSF" id="PIRSF037945">
    <property type="entry name" value="PGRPs"/>
    <property type="match status" value="1"/>
</dbReference>
<dbReference type="SMART" id="SM00644">
    <property type="entry name" value="Ami_2"/>
    <property type="match status" value="1"/>
</dbReference>
<name>R7V246_CAPTE</name>
<feature type="domain" description="N-acetylmuramoyl-L-alanine amidase" evidence="9">
    <location>
        <begin position="30"/>
        <end position="166"/>
    </location>
</feature>
<gene>
    <name evidence="11" type="ORF">CAPTEDRAFT_172630</name>
</gene>
<dbReference type="STRING" id="283909.R7V246"/>
<dbReference type="Proteomes" id="UP000014760">
    <property type="component" value="Unassembled WGS sequence"/>
</dbReference>
<keyword evidence="13" id="KW-1185">Reference proteome</keyword>
<comment type="similarity">
    <text evidence="1 6">Belongs to the N-acetylmuramoyl-L-alanine amidase 2 family.</text>
</comment>
<dbReference type="SMART" id="SM00701">
    <property type="entry name" value="PGRP"/>
    <property type="match status" value="1"/>
</dbReference>
<dbReference type="CDD" id="cd06583">
    <property type="entry name" value="PGRP"/>
    <property type="match status" value="1"/>
</dbReference>
<keyword evidence="4 6" id="KW-0391">Immunity</keyword>
<dbReference type="Pfam" id="PF01510">
    <property type="entry name" value="Amidase_2"/>
    <property type="match status" value="1"/>
</dbReference>
<evidence type="ECO:0000256" key="5">
    <source>
        <dbReference type="ARBA" id="ARBA00023157"/>
    </source>
</evidence>
<evidence type="ECO:0000256" key="8">
    <source>
        <dbReference type="SAM" id="SignalP"/>
    </source>
</evidence>
<dbReference type="InterPro" id="IPR036505">
    <property type="entry name" value="Amidase/PGRP_sf"/>
</dbReference>
<dbReference type="InterPro" id="IPR017331">
    <property type="entry name" value="Peptidoglycan_recognition"/>
</dbReference>
<dbReference type="FunCoup" id="R7V246">
    <property type="interactions" value="49"/>
</dbReference>
<dbReference type="EnsemblMetazoa" id="CapteT172630">
    <property type="protein sequence ID" value="CapteP172630"/>
    <property type="gene ID" value="CapteG172630"/>
</dbReference>
<dbReference type="PANTHER" id="PTHR11022">
    <property type="entry name" value="PEPTIDOGLYCAN RECOGNITION PROTEIN"/>
    <property type="match status" value="1"/>
</dbReference>
<dbReference type="PANTHER" id="PTHR11022:SF41">
    <property type="entry name" value="PEPTIDOGLYCAN-RECOGNITION PROTEIN LC-RELATED"/>
    <property type="match status" value="1"/>
</dbReference>
<dbReference type="GO" id="GO:0045087">
    <property type="term" value="P:innate immune response"/>
    <property type="evidence" value="ECO:0007669"/>
    <property type="project" value="UniProtKB-KW"/>
</dbReference>
<reference evidence="13" key="1">
    <citation type="submission" date="2012-12" db="EMBL/GenBank/DDBJ databases">
        <authorList>
            <person name="Hellsten U."/>
            <person name="Grimwood J."/>
            <person name="Chapman J.A."/>
            <person name="Shapiro H."/>
            <person name="Aerts A."/>
            <person name="Otillar R.P."/>
            <person name="Terry A.Y."/>
            <person name="Boore J.L."/>
            <person name="Simakov O."/>
            <person name="Marletaz F."/>
            <person name="Cho S.-J."/>
            <person name="Edsinger-Gonzales E."/>
            <person name="Havlak P."/>
            <person name="Kuo D.-H."/>
            <person name="Larsson T."/>
            <person name="Lv J."/>
            <person name="Arendt D."/>
            <person name="Savage R."/>
            <person name="Osoegawa K."/>
            <person name="de Jong P."/>
            <person name="Lindberg D.R."/>
            <person name="Seaver E.C."/>
            <person name="Weisblat D.A."/>
            <person name="Putnam N.H."/>
            <person name="Grigoriev I.V."/>
            <person name="Rokhsar D.S."/>
        </authorList>
    </citation>
    <scope>NUCLEOTIDE SEQUENCE</scope>
    <source>
        <strain evidence="13">I ESC-2004</strain>
    </source>
</reference>
<dbReference type="FunFam" id="3.40.80.10:FF:000001">
    <property type="entry name" value="Peptidoglycan recognition protein 1"/>
    <property type="match status" value="1"/>
</dbReference>
<accession>R7V246</accession>
<keyword evidence="2 6" id="KW-0399">Innate immunity</keyword>
<feature type="disulfide bond" evidence="7">
    <location>
        <begin position="54"/>
        <end position="60"/>
    </location>
</feature>
<evidence type="ECO:0000313" key="13">
    <source>
        <dbReference type="Proteomes" id="UP000014760"/>
    </source>
</evidence>
<evidence type="ECO:0000259" key="9">
    <source>
        <dbReference type="SMART" id="SM00644"/>
    </source>
</evidence>
<feature type="disulfide bond" evidence="7">
    <location>
        <begin position="19"/>
        <end position="140"/>
    </location>
</feature>
<dbReference type="GO" id="GO:0009253">
    <property type="term" value="P:peptidoglycan catabolic process"/>
    <property type="evidence" value="ECO:0007669"/>
    <property type="project" value="InterPro"/>
</dbReference>
<evidence type="ECO:0000256" key="4">
    <source>
        <dbReference type="ARBA" id="ARBA00022859"/>
    </source>
</evidence>
<evidence type="ECO:0000313" key="12">
    <source>
        <dbReference type="EnsemblMetazoa" id="CapteP172630"/>
    </source>
</evidence>
<feature type="chain" id="PRO_5008788630" description="Peptidoglycan-recognition protein" evidence="8">
    <location>
        <begin position="18"/>
        <end position="183"/>
    </location>
</feature>
<dbReference type="HOGENOM" id="CLU_037559_3_2_1"/>
<reference evidence="12" key="3">
    <citation type="submission" date="2015-06" db="UniProtKB">
        <authorList>
            <consortium name="EnsemblMetazoa"/>
        </authorList>
    </citation>
    <scope>IDENTIFICATION</scope>
</reference>
<dbReference type="InterPro" id="IPR015510">
    <property type="entry name" value="PGRP"/>
</dbReference>
<protein>
    <recommendedName>
        <fullName evidence="6">Peptidoglycan-recognition protein</fullName>
    </recommendedName>
</protein>
<evidence type="ECO:0000313" key="11">
    <source>
        <dbReference type="EMBL" id="ELU10401.1"/>
    </source>
</evidence>
<dbReference type="OrthoDB" id="10001926at2759"/>
<sequence>MWTIATLTACLIASVAADCTITSRAAWGARPPTSTSDIGTRLRYIVHHSAGAACTTSADCMAQVRSIQNFHMDSNGWSDIGYNFLVGEDGNAYEGRGWDNLGAHAGGHNTGSVGICVIGDFTSRVPNAAAQSRVQALIACGTSSGYLPSSYKLLGHRDVTATACPGDQFYPIITGWPNYSPDP</sequence>
<keyword evidence="3 8" id="KW-0732">Signal</keyword>
<dbReference type="EMBL" id="KB297534">
    <property type="protein sequence ID" value="ELU10401.1"/>
    <property type="molecule type" value="Genomic_DNA"/>
</dbReference>
<reference evidence="11 13" key="2">
    <citation type="journal article" date="2013" name="Nature">
        <title>Insights into bilaterian evolution from three spiralian genomes.</title>
        <authorList>
            <person name="Simakov O."/>
            <person name="Marletaz F."/>
            <person name="Cho S.J."/>
            <person name="Edsinger-Gonzales E."/>
            <person name="Havlak P."/>
            <person name="Hellsten U."/>
            <person name="Kuo D.H."/>
            <person name="Larsson T."/>
            <person name="Lv J."/>
            <person name="Arendt D."/>
            <person name="Savage R."/>
            <person name="Osoegawa K."/>
            <person name="de Jong P."/>
            <person name="Grimwood J."/>
            <person name="Chapman J.A."/>
            <person name="Shapiro H."/>
            <person name="Aerts A."/>
            <person name="Otillar R.P."/>
            <person name="Terry A.Y."/>
            <person name="Boore J.L."/>
            <person name="Grigoriev I.V."/>
            <person name="Lindberg D.R."/>
            <person name="Seaver E.C."/>
            <person name="Weisblat D.A."/>
            <person name="Putnam N.H."/>
            <person name="Rokhsar D.S."/>
        </authorList>
    </citation>
    <scope>NUCLEOTIDE SEQUENCE</scope>
    <source>
        <strain evidence="11 13">I ESC-2004</strain>
    </source>
</reference>
<dbReference type="GO" id="GO:0042834">
    <property type="term" value="F:peptidoglycan binding"/>
    <property type="evidence" value="ECO:0007669"/>
    <property type="project" value="InterPro"/>
</dbReference>
<evidence type="ECO:0000256" key="1">
    <source>
        <dbReference type="ARBA" id="ARBA00007553"/>
    </source>
</evidence>
<evidence type="ECO:0000256" key="2">
    <source>
        <dbReference type="ARBA" id="ARBA00022588"/>
    </source>
</evidence>
<feature type="domain" description="Peptidoglycan recognition protein family" evidence="10">
    <location>
        <begin position="19"/>
        <end position="160"/>
    </location>
</feature>
<evidence type="ECO:0000259" key="10">
    <source>
        <dbReference type="SMART" id="SM00701"/>
    </source>
</evidence>
<dbReference type="GO" id="GO:0008745">
    <property type="term" value="F:N-acetylmuramoyl-L-alanine amidase activity"/>
    <property type="evidence" value="ECO:0007669"/>
    <property type="project" value="InterPro"/>
</dbReference>
<dbReference type="InterPro" id="IPR006619">
    <property type="entry name" value="PGRP_domain_met/bac"/>
</dbReference>
<dbReference type="AlphaFoldDB" id="R7V246"/>
<dbReference type="InterPro" id="IPR002502">
    <property type="entry name" value="Amidase_domain"/>
</dbReference>
<dbReference type="OMA" id="ICTEGRF"/>
<evidence type="ECO:0000256" key="7">
    <source>
        <dbReference type="PIRSR" id="PIRSR037945-1"/>
    </source>
</evidence>